<comment type="caution">
    <text evidence="1">The sequence shown here is derived from an EMBL/GenBank/DDBJ whole genome shotgun (WGS) entry which is preliminary data.</text>
</comment>
<dbReference type="EMBL" id="JAODUP010000219">
    <property type="protein sequence ID" value="KAK2156203.1"/>
    <property type="molecule type" value="Genomic_DNA"/>
</dbReference>
<keyword evidence="2" id="KW-1185">Reference proteome</keyword>
<dbReference type="Proteomes" id="UP001208570">
    <property type="component" value="Unassembled WGS sequence"/>
</dbReference>
<proteinExistence type="predicted"/>
<sequence>MLFLGIFHYDYTSTRSRNCVSHWRKEGSEYTKFVVLCHEVLPIPGPVPSIITGSSTSATPSTHEPALSPAGPLKLSLRKGFSSPCLDHITHIGRRLEFASRGKVEM</sequence>
<protein>
    <submittedName>
        <fullName evidence="1">Uncharacterized protein</fullName>
    </submittedName>
</protein>
<name>A0AAD9N5H9_9ANNE</name>
<reference evidence="1" key="1">
    <citation type="journal article" date="2023" name="Mol. Biol. Evol.">
        <title>Third-Generation Sequencing Reveals the Adaptive Role of the Epigenome in Three Deep-Sea Polychaetes.</title>
        <authorList>
            <person name="Perez M."/>
            <person name="Aroh O."/>
            <person name="Sun Y."/>
            <person name="Lan Y."/>
            <person name="Juniper S.K."/>
            <person name="Young C.R."/>
            <person name="Angers B."/>
            <person name="Qian P.Y."/>
        </authorList>
    </citation>
    <scope>NUCLEOTIDE SEQUENCE</scope>
    <source>
        <strain evidence="1">P08H-3</strain>
    </source>
</reference>
<evidence type="ECO:0000313" key="2">
    <source>
        <dbReference type="Proteomes" id="UP001208570"/>
    </source>
</evidence>
<gene>
    <name evidence="1" type="ORF">LSH36_219g02010</name>
</gene>
<accession>A0AAD9N5H9</accession>
<organism evidence="1 2">
    <name type="scientific">Paralvinella palmiformis</name>
    <dbReference type="NCBI Taxonomy" id="53620"/>
    <lineage>
        <taxon>Eukaryota</taxon>
        <taxon>Metazoa</taxon>
        <taxon>Spiralia</taxon>
        <taxon>Lophotrochozoa</taxon>
        <taxon>Annelida</taxon>
        <taxon>Polychaeta</taxon>
        <taxon>Sedentaria</taxon>
        <taxon>Canalipalpata</taxon>
        <taxon>Terebellida</taxon>
        <taxon>Terebelliformia</taxon>
        <taxon>Alvinellidae</taxon>
        <taxon>Paralvinella</taxon>
    </lineage>
</organism>
<evidence type="ECO:0000313" key="1">
    <source>
        <dbReference type="EMBL" id="KAK2156203.1"/>
    </source>
</evidence>
<dbReference type="AlphaFoldDB" id="A0AAD9N5H9"/>